<organism evidence="3 4">
    <name type="scientific">Mycena venus</name>
    <dbReference type="NCBI Taxonomy" id="2733690"/>
    <lineage>
        <taxon>Eukaryota</taxon>
        <taxon>Fungi</taxon>
        <taxon>Dikarya</taxon>
        <taxon>Basidiomycota</taxon>
        <taxon>Agaricomycotina</taxon>
        <taxon>Agaricomycetes</taxon>
        <taxon>Agaricomycetidae</taxon>
        <taxon>Agaricales</taxon>
        <taxon>Marasmiineae</taxon>
        <taxon>Mycenaceae</taxon>
        <taxon>Mycena</taxon>
    </lineage>
</organism>
<dbReference type="GO" id="GO:0015031">
    <property type="term" value="P:protein transport"/>
    <property type="evidence" value="ECO:0007669"/>
    <property type="project" value="UniProtKB-KW"/>
</dbReference>
<comment type="function">
    <text evidence="1">Has a role in nuclear-cytoplasmic transport of proteins and mRNAs.</text>
</comment>
<evidence type="ECO:0000256" key="1">
    <source>
        <dbReference type="RuleBase" id="RU369002"/>
    </source>
</evidence>
<dbReference type="OrthoDB" id="6507044at2759"/>
<sequence>MADIDAVSRQFVDFYYQTFDTDRNGLAPLYRNTSMLTFEGTQTMGGAAIVEKLARFPLIAPDELIRRAQSLPFQKVQHKVTTKDAQPSSQEVASLLVSVTGLLVVDDSPNPLQFSQIFHLIPEGGSYYVFNDIFRLNYA</sequence>
<proteinExistence type="predicted"/>
<dbReference type="Proteomes" id="UP000620124">
    <property type="component" value="Unassembled WGS sequence"/>
</dbReference>
<feature type="domain" description="NTF2" evidence="2">
    <location>
        <begin position="7"/>
        <end position="136"/>
    </location>
</feature>
<dbReference type="Gene3D" id="3.10.450.50">
    <property type="match status" value="1"/>
</dbReference>
<gene>
    <name evidence="3" type="ORF">MVEN_01053500</name>
</gene>
<keyword evidence="1" id="KW-0963">Cytoplasm</keyword>
<dbReference type="GO" id="GO:0005737">
    <property type="term" value="C:cytoplasm"/>
    <property type="evidence" value="ECO:0007669"/>
    <property type="project" value="UniProtKB-SubCell"/>
</dbReference>
<dbReference type="PROSITE" id="PS50177">
    <property type="entry name" value="NTF2_DOMAIN"/>
    <property type="match status" value="1"/>
</dbReference>
<evidence type="ECO:0000313" key="4">
    <source>
        <dbReference type="Proteomes" id="UP000620124"/>
    </source>
</evidence>
<dbReference type="InterPro" id="IPR002075">
    <property type="entry name" value="NTF2_dom"/>
</dbReference>
<dbReference type="GO" id="GO:0051028">
    <property type="term" value="P:mRNA transport"/>
    <property type="evidence" value="ECO:0007669"/>
    <property type="project" value="UniProtKB-UniRule"/>
</dbReference>
<comment type="caution">
    <text evidence="3">The sequence shown here is derived from an EMBL/GenBank/DDBJ whole genome shotgun (WGS) entry which is preliminary data.</text>
</comment>
<dbReference type="CDD" id="cd00780">
    <property type="entry name" value="NTF2"/>
    <property type="match status" value="1"/>
</dbReference>
<name>A0A8H6Y7M6_9AGAR</name>
<evidence type="ECO:0000313" key="3">
    <source>
        <dbReference type="EMBL" id="KAF7353686.1"/>
    </source>
</evidence>
<dbReference type="InterPro" id="IPR032710">
    <property type="entry name" value="NTF2-like_dom_sf"/>
</dbReference>
<dbReference type="EMBL" id="JACAZI010000008">
    <property type="protein sequence ID" value="KAF7353686.1"/>
    <property type="molecule type" value="Genomic_DNA"/>
</dbReference>
<dbReference type="AlphaFoldDB" id="A0A8H6Y7M6"/>
<protein>
    <recommendedName>
        <fullName evidence="1">NTF2-related export protein</fullName>
    </recommendedName>
</protein>
<dbReference type="PANTHER" id="PTHR12612">
    <property type="entry name" value="NUCLEAR TRANSPORT FACTOR 2"/>
    <property type="match status" value="1"/>
</dbReference>
<reference evidence="3" key="1">
    <citation type="submission" date="2020-05" db="EMBL/GenBank/DDBJ databases">
        <title>Mycena genomes resolve the evolution of fungal bioluminescence.</title>
        <authorList>
            <person name="Tsai I.J."/>
        </authorList>
    </citation>
    <scope>NUCLEOTIDE SEQUENCE</scope>
    <source>
        <strain evidence="3">CCC161011</strain>
    </source>
</reference>
<keyword evidence="1" id="KW-0653">Protein transport</keyword>
<dbReference type="InterPro" id="IPR018222">
    <property type="entry name" value="Nuclear_transport_factor_2_euk"/>
</dbReference>
<dbReference type="InterPro" id="IPR045875">
    <property type="entry name" value="NTF2"/>
</dbReference>
<dbReference type="Pfam" id="PF02136">
    <property type="entry name" value="NTF2"/>
    <property type="match status" value="1"/>
</dbReference>
<keyword evidence="1" id="KW-0539">Nucleus</keyword>
<comment type="subcellular location">
    <subcellularLocation>
        <location evidence="1">Cytoplasm</location>
    </subcellularLocation>
    <subcellularLocation>
        <location evidence="1">Nucleus</location>
    </subcellularLocation>
</comment>
<accession>A0A8H6Y7M6</accession>
<dbReference type="GO" id="GO:0006913">
    <property type="term" value="P:nucleocytoplasmic transport"/>
    <property type="evidence" value="ECO:0007669"/>
    <property type="project" value="UniProtKB-UniRule"/>
</dbReference>
<dbReference type="SUPFAM" id="SSF54427">
    <property type="entry name" value="NTF2-like"/>
    <property type="match status" value="1"/>
</dbReference>
<keyword evidence="1" id="KW-0813">Transport</keyword>
<dbReference type="GO" id="GO:0005634">
    <property type="term" value="C:nucleus"/>
    <property type="evidence" value="ECO:0007669"/>
    <property type="project" value="UniProtKB-SubCell"/>
</dbReference>
<keyword evidence="4" id="KW-1185">Reference proteome</keyword>
<evidence type="ECO:0000259" key="2">
    <source>
        <dbReference type="PROSITE" id="PS50177"/>
    </source>
</evidence>